<organism evidence="1 2">
    <name type="scientific">Chlorovirus heliozoae</name>
    <dbReference type="NCBI Taxonomy" id="322019"/>
    <lineage>
        <taxon>Viruses</taxon>
        <taxon>Varidnaviria</taxon>
        <taxon>Bamfordvirae</taxon>
        <taxon>Nucleocytoviricota</taxon>
        <taxon>Megaviricetes</taxon>
        <taxon>Algavirales</taxon>
        <taxon>Phycodnaviridae</taxon>
        <taxon>Chlorovirus</taxon>
    </lineage>
</organism>
<name>A7KA15_9PHYC</name>
<dbReference type="GeneID" id="5470692"/>
<proteinExistence type="predicted"/>
<dbReference type="Proteomes" id="UP000202420">
    <property type="component" value="Segment"/>
</dbReference>
<protein>
    <submittedName>
        <fullName evidence="1">Uncharacterized protein Z755L</fullName>
    </submittedName>
</protein>
<accession>A7KA15</accession>
<evidence type="ECO:0000313" key="2">
    <source>
        <dbReference type="Proteomes" id="UP000202420"/>
    </source>
</evidence>
<dbReference type="OrthoDB" id="17048at10239"/>
<evidence type="ECO:0000313" key="1">
    <source>
        <dbReference type="EMBL" id="ABT16889.1"/>
    </source>
</evidence>
<dbReference type="KEGG" id="vg:5470692"/>
<sequence>MTQSSGLVVISKECPNCIRLLDVLKRIPNHGLIVVEYHSLTPMQRVGLTAVPTLIQNNGARIVGTAVFEYINEKFYQQMIVDGFEVDNNELLFSNIGDPAGMGEWDTGYAAL</sequence>
<dbReference type="EMBL" id="EF101928">
    <property type="protein sequence ID" value="ABT16889.1"/>
    <property type="molecule type" value="Genomic_DNA"/>
</dbReference>
<keyword evidence="2" id="KW-1185">Reference proteome</keyword>
<reference evidence="1 2" key="1">
    <citation type="submission" date="2006-09" db="EMBL/GenBank/DDBJ databases">
        <title>Sequence and annotation of the 288-kb ATCV-1 virus that infects an endosymbiotic Chlorella strain of the heliozoon Acanthocystis turfacea.</title>
        <authorList>
            <person name="Fitzgerald L.A."/>
            <person name="Graves M.V."/>
            <person name="Li X."/>
            <person name="Pfitzner A.J.P."/>
            <person name="Hartigan J."/>
            <person name="Van Etten J.L."/>
        </authorList>
    </citation>
    <scope>NUCLEOTIDE SEQUENCE [LARGE SCALE GENOMIC DNA]</scope>
    <source>
        <strain evidence="1 2">ATCV-1</strain>
    </source>
</reference>
<dbReference type="RefSeq" id="YP_001427236.1">
    <property type="nucleotide sequence ID" value="NC_008724.1"/>
</dbReference>
<gene>
    <name evidence="1" type="primary">Z755L</name>
    <name evidence="1" type="ORF">ATCV1_Z755L</name>
</gene>